<gene>
    <name evidence="4" type="ORF">C8C78_10935</name>
    <name evidence="5" type="ORF">SAMN04488598_10667</name>
    <name evidence="6" type="ORF">SAMN04515652_10736</name>
</gene>
<keyword evidence="3" id="KW-0479">Metal-binding</keyword>
<evidence type="ECO:0000313" key="9">
    <source>
        <dbReference type="Proteomes" id="UP000247389"/>
    </source>
</evidence>
<reference evidence="7 8" key="1">
    <citation type="submission" date="2016-10" db="EMBL/GenBank/DDBJ databases">
        <authorList>
            <person name="Varghese N."/>
            <person name="Submissions S."/>
        </authorList>
    </citation>
    <scope>NUCLEOTIDE SEQUENCE [LARGE SCALE GENOMIC DNA]</scope>
    <source>
        <strain evidence="5 8">WG2</strain>
        <strain evidence="6 7">WG5</strain>
    </source>
</reference>
<dbReference type="GO" id="GO:0016787">
    <property type="term" value="F:hydrolase activity"/>
    <property type="evidence" value="ECO:0007669"/>
    <property type="project" value="UniProtKB-KW"/>
</dbReference>
<dbReference type="AlphaFoldDB" id="A0A1G7IER9"/>
<feature type="binding site" evidence="3">
    <location>
        <position position="55"/>
    </location>
    <ligand>
        <name>Mg(2+)</name>
        <dbReference type="ChEBI" id="CHEBI:18420"/>
        <label>1</label>
    </ligand>
</feature>
<dbReference type="InterPro" id="IPR050792">
    <property type="entry name" value="ADP-ribosylglycohydrolase"/>
</dbReference>
<evidence type="ECO:0000313" key="8">
    <source>
        <dbReference type="Proteomes" id="UP000199519"/>
    </source>
</evidence>
<dbReference type="GO" id="GO:0046872">
    <property type="term" value="F:metal ion binding"/>
    <property type="evidence" value="ECO:0007669"/>
    <property type="project" value="UniProtKB-KW"/>
</dbReference>
<dbReference type="InterPro" id="IPR036705">
    <property type="entry name" value="Ribosyl_crysJ1_sf"/>
</dbReference>
<evidence type="ECO:0000313" key="4">
    <source>
        <dbReference type="EMBL" id="PXV66985.1"/>
    </source>
</evidence>
<dbReference type="EMBL" id="QICM01000009">
    <property type="protein sequence ID" value="PXV66985.1"/>
    <property type="molecule type" value="Genomic_DNA"/>
</dbReference>
<evidence type="ECO:0000313" key="6">
    <source>
        <dbReference type="EMBL" id="SES81908.1"/>
    </source>
</evidence>
<comment type="similarity">
    <text evidence="1">Belongs to the ADP-ribosylglycohydrolase family.</text>
</comment>
<dbReference type="Proteomes" id="UP000247389">
    <property type="component" value="Unassembled WGS sequence"/>
</dbReference>
<dbReference type="EMBL" id="FOHG01000007">
    <property type="protein sequence ID" value="SES81908.1"/>
    <property type="molecule type" value="Genomic_DNA"/>
</dbReference>
<evidence type="ECO:0000256" key="3">
    <source>
        <dbReference type="PIRSR" id="PIRSR605502-1"/>
    </source>
</evidence>
<name>A0A1G7IER9_9FIRM</name>
<dbReference type="PANTHER" id="PTHR16222:SF24">
    <property type="entry name" value="ADP-RIBOSYLHYDROLASE ARH3"/>
    <property type="match status" value="1"/>
</dbReference>
<evidence type="ECO:0000313" key="5">
    <source>
        <dbReference type="EMBL" id="SDF11227.1"/>
    </source>
</evidence>
<sequence length="310" mass="34330">MLKNKLKAGIIGHLVGDALGVPVEFKSRKELKKDPVSDMQGYGTYNQVPGTWSDDSSLTLCLLESLLKGYNLNDQAEKFISWLDDAYWTAGGETFDVGNTTRVSIAKLRQGIEPTAAGAGGERDNGNGSLMRILPLAFYLIDVDSAEKFKKTKEVSSLTHSHPRSILGCYLYLDYAQRLIMGAGLQQSYEQTVKHVNQFIAKDNFSSELKYYNRIAAGNIKDLAENEIRSTGYVVDTLEAVFWVLLNSNSYQESVLKAVNLGEDTDTVAAITGGLAGIYYGFNSIPKKWVKQLARLNDVLELINNFCKKI</sequence>
<feature type="binding site" evidence="3">
    <location>
        <position position="54"/>
    </location>
    <ligand>
        <name>Mg(2+)</name>
        <dbReference type="ChEBI" id="CHEBI:18420"/>
        <label>1</label>
    </ligand>
</feature>
<feature type="binding site" evidence="3">
    <location>
        <position position="266"/>
    </location>
    <ligand>
        <name>Mg(2+)</name>
        <dbReference type="ChEBI" id="CHEBI:18420"/>
        <label>1</label>
    </ligand>
</feature>
<dbReference type="RefSeq" id="WP_089719593.1">
    <property type="nucleotide sequence ID" value="NZ_FNBJ01000006.1"/>
</dbReference>
<dbReference type="EMBL" id="FNBJ01000006">
    <property type="protein sequence ID" value="SDF11227.1"/>
    <property type="molecule type" value="Genomic_DNA"/>
</dbReference>
<protein>
    <submittedName>
        <fullName evidence="4">ADP-ribosylglycohydrolase</fullName>
    </submittedName>
</protein>
<dbReference type="PANTHER" id="PTHR16222">
    <property type="entry name" value="ADP-RIBOSYLGLYCOHYDROLASE"/>
    <property type="match status" value="1"/>
</dbReference>
<keyword evidence="2 4" id="KW-0378">Hydrolase</keyword>
<feature type="binding site" evidence="3">
    <location>
        <position position="53"/>
    </location>
    <ligand>
        <name>Mg(2+)</name>
        <dbReference type="ChEBI" id="CHEBI:18420"/>
        <label>1</label>
    </ligand>
</feature>
<dbReference type="SUPFAM" id="SSF101478">
    <property type="entry name" value="ADP-ribosylglycohydrolase"/>
    <property type="match status" value="1"/>
</dbReference>
<accession>A0A1G7IER9</accession>
<evidence type="ECO:0000256" key="1">
    <source>
        <dbReference type="ARBA" id="ARBA00010702"/>
    </source>
</evidence>
<dbReference type="Proteomes" id="UP000198612">
    <property type="component" value="Unassembled WGS sequence"/>
</dbReference>
<dbReference type="Proteomes" id="UP000199519">
    <property type="component" value="Unassembled WGS sequence"/>
</dbReference>
<proteinExistence type="inferred from homology"/>
<dbReference type="Gene3D" id="1.10.4080.10">
    <property type="entry name" value="ADP-ribosylation/Crystallin J1"/>
    <property type="match status" value="1"/>
</dbReference>
<dbReference type="Pfam" id="PF03747">
    <property type="entry name" value="ADP_ribosyl_GH"/>
    <property type="match status" value="1"/>
</dbReference>
<keyword evidence="8" id="KW-1185">Reference proteome</keyword>
<keyword evidence="3" id="KW-0460">Magnesium</keyword>
<feature type="binding site" evidence="3">
    <location>
        <position position="264"/>
    </location>
    <ligand>
        <name>Mg(2+)</name>
        <dbReference type="ChEBI" id="CHEBI:18420"/>
        <label>1</label>
    </ligand>
</feature>
<organism evidence="4 9">
    <name type="scientific">Halanaerobium congolense</name>
    <dbReference type="NCBI Taxonomy" id="54121"/>
    <lineage>
        <taxon>Bacteria</taxon>
        <taxon>Bacillati</taxon>
        <taxon>Bacillota</taxon>
        <taxon>Clostridia</taxon>
        <taxon>Halanaerobiales</taxon>
        <taxon>Halanaerobiaceae</taxon>
        <taxon>Halanaerobium</taxon>
    </lineage>
</organism>
<comment type="cofactor">
    <cofactor evidence="3">
        <name>Mg(2+)</name>
        <dbReference type="ChEBI" id="CHEBI:18420"/>
    </cofactor>
    <text evidence="3">Binds 2 magnesium ions per subunit.</text>
</comment>
<reference evidence="4 9" key="2">
    <citation type="submission" date="2018-04" db="EMBL/GenBank/DDBJ databases">
        <title>Subsurface microbial communities from deep shales in Ohio and West Virginia, USA.</title>
        <authorList>
            <person name="Wrighton K."/>
        </authorList>
    </citation>
    <scope>NUCLEOTIDE SEQUENCE [LARGE SCALE GENOMIC DNA]</scope>
    <source>
        <strain evidence="4 9">MSL28</strain>
    </source>
</reference>
<feature type="binding site" evidence="3">
    <location>
        <position position="267"/>
    </location>
    <ligand>
        <name>Mg(2+)</name>
        <dbReference type="ChEBI" id="CHEBI:18420"/>
        <label>1</label>
    </ligand>
</feature>
<dbReference type="InterPro" id="IPR005502">
    <property type="entry name" value="Ribosyl_crysJ1"/>
</dbReference>
<evidence type="ECO:0000313" key="7">
    <source>
        <dbReference type="Proteomes" id="UP000198612"/>
    </source>
</evidence>
<evidence type="ECO:0000256" key="2">
    <source>
        <dbReference type="ARBA" id="ARBA00022801"/>
    </source>
</evidence>